<gene>
    <name evidence="1" type="ORF">O1611_g5576</name>
</gene>
<protein>
    <submittedName>
        <fullName evidence="1">Uncharacterized protein</fullName>
    </submittedName>
</protein>
<reference evidence="1" key="1">
    <citation type="submission" date="2022-12" db="EMBL/GenBank/DDBJ databases">
        <title>Genome Sequence of Lasiodiplodia mahajangana.</title>
        <authorList>
            <person name="Buettner E."/>
        </authorList>
    </citation>
    <scope>NUCLEOTIDE SEQUENCE</scope>
    <source>
        <strain evidence="1">VT137</strain>
    </source>
</reference>
<sequence length="197" mass="22537">MTLFSFLGFHASSVFHFPTTKDQAGSLPPSDWEEIGLRRDIDPDLLLAYLERNHKGGYRVKTDTCLYSISTKKRLTPREIYDLHDLRDYFANGFRIHPERRPWPIQWNETTVSMYGIDLHLLVNYLNKEFGETTERYKIERADQASPGTASRENAKHSAKTTGRPELTPTFPPPPYSPSTDAPPAYTATEDTDPMEA</sequence>
<evidence type="ECO:0000313" key="1">
    <source>
        <dbReference type="EMBL" id="KAJ8128062.1"/>
    </source>
</evidence>
<accession>A0ACC2JKI6</accession>
<comment type="caution">
    <text evidence="1">The sequence shown here is derived from an EMBL/GenBank/DDBJ whole genome shotgun (WGS) entry which is preliminary data.</text>
</comment>
<organism evidence="1 2">
    <name type="scientific">Lasiodiplodia mahajangana</name>
    <dbReference type="NCBI Taxonomy" id="1108764"/>
    <lineage>
        <taxon>Eukaryota</taxon>
        <taxon>Fungi</taxon>
        <taxon>Dikarya</taxon>
        <taxon>Ascomycota</taxon>
        <taxon>Pezizomycotina</taxon>
        <taxon>Dothideomycetes</taxon>
        <taxon>Dothideomycetes incertae sedis</taxon>
        <taxon>Botryosphaeriales</taxon>
        <taxon>Botryosphaeriaceae</taxon>
        <taxon>Lasiodiplodia</taxon>
    </lineage>
</organism>
<keyword evidence="2" id="KW-1185">Reference proteome</keyword>
<proteinExistence type="predicted"/>
<dbReference type="Proteomes" id="UP001153332">
    <property type="component" value="Unassembled WGS sequence"/>
</dbReference>
<evidence type="ECO:0000313" key="2">
    <source>
        <dbReference type="Proteomes" id="UP001153332"/>
    </source>
</evidence>
<name>A0ACC2JKI6_9PEZI</name>
<dbReference type="EMBL" id="JAPUUL010001199">
    <property type="protein sequence ID" value="KAJ8128062.1"/>
    <property type="molecule type" value="Genomic_DNA"/>
</dbReference>